<keyword evidence="3" id="KW-1185">Reference proteome</keyword>
<proteinExistence type="predicted"/>
<name>A0A9D4U1Q2_ADICA</name>
<evidence type="ECO:0000313" key="2">
    <source>
        <dbReference type="EMBL" id="KAI5059788.1"/>
    </source>
</evidence>
<gene>
    <name evidence="2" type="ORF">GOP47_0026107</name>
</gene>
<dbReference type="Proteomes" id="UP000886520">
    <property type="component" value="Chromosome 25"/>
</dbReference>
<evidence type="ECO:0000313" key="3">
    <source>
        <dbReference type="Proteomes" id="UP000886520"/>
    </source>
</evidence>
<dbReference type="AlphaFoldDB" id="A0A9D4U1Q2"/>
<comment type="caution">
    <text evidence="2">The sequence shown here is derived from an EMBL/GenBank/DDBJ whole genome shotgun (WGS) entry which is preliminary data.</text>
</comment>
<evidence type="ECO:0000256" key="1">
    <source>
        <dbReference type="SAM" id="MobiDB-lite"/>
    </source>
</evidence>
<sequence length="107" mass="11978">MPPFARHAGEHPKPSHKGSGTAQLYACRNTSGTEPNPHRSFYNSANRSRALHISNEPARHLEAIENGPRALHPRNEPAPHLEAIPLPKTRWEDIRPLELQKYGLLVA</sequence>
<accession>A0A9D4U1Q2</accession>
<dbReference type="EMBL" id="JABFUD020000025">
    <property type="protein sequence ID" value="KAI5059788.1"/>
    <property type="molecule type" value="Genomic_DNA"/>
</dbReference>
<feature type="region of interest" description="Disordered" evidence="1">
    <location>
        <begin position="1"/>
        <end position="42"/>
    </location>
</feature>
<organism evidence="2 3">
    <name type="scientific">Adiantum capillus-veneris</name>
    <name type="common">Maidenhair fern</name>
    <dbReference type="NCBI Taxonomy" id="13818"/>
    <lineage>
        <taxon>Eukaryota</taxon>
        <taxon>Viridiplantae</taxon>
        <taxon>Streptophyta</taxon>
        <taxon>Embryophyta</taxon>
        <taxon>Tracheophyta</taxon>
        <taxon>Polypodiopsida</taxon>
        <taxon>Polypodiidae</taxon>
        <taxon>Polypodiales</taxon>
        <taxon>Pteridineae</taxon>
        <taxon>Pteridaceae</taxon>
        <taxon>Vittarioideae</taxon>
        <taxon>Adiantum</taxon>
    </lineage>
</organism>
<reference evidence="2" key="1">
    <citation type="submission" date="2021-01" db="EMBL/GenBank/DDBJ databases">
        <title>Adiantum capillus-veneris genome.</title>
        <authorList>
            <person name="Fang Y."/>
            <person name="Liao Q."/>
        </authorList>
    </citation>
    <scope>NUCLEOTIDE SEQUENCE</scope>
    <source>
        <strain evidence="2">H3</strain>
        <tissue evidence="2">Leaf</tissue>
    </source>
</reference>
<feature type="compositionally biased region" description="Polar residues" evidence="1">
    <location>
        <begin position="18"/>
        <end position="34"/>
    </location>
</feature>
<protein>
    <submittedName>
        <fullName evidence="2">Uncharacterized protein</fullName>
    </submittedName>
</protein>